<sequence length="141" mass="16308">MEPRKQIVPEVNSQRRYEELEHITQYEAGVIFGYLIKRLWDYDVDPEFQNLTSRHLIPRLLTAREMPVDAAVCCEVGHGNGKCFLFFVLKAYVVRSDCSGRVFQFKGLRLEAVFIIMCPGANILKRRCCGQVIIPQMLNQL</sequence>
<gene>
    <name evidence="1" type="ORF">QQS21_002495</name>
</gene>
<protein>
    <submittedName>
        <fullName evidence="1">Uncharacterized protein</fullName>
    </submittedName>
</protein>
<dbReference type="AlphaFoldDB" id="A0AAJ0CXK3"/>
<proteinExistence type="predicted"/>
<organism evidence="1 2">
    <name type="scientific">Conoideocrella luteorostrata</name>
    <dbReference type="NCBI Taxonomy" id="1105319"/>
    <lineage>
        <taxon>Eukaryota</taxon>
        <taxon>Fungi</taxon>
        <taxon>Dikarya</taxon>
        <taxon>Ascomycota</taxon>
        <taxon>Pezizomycotina</taxon>
        <taxon>Sordariomycetes</taxon>
        <taxon>Hypocreomycetidae</taxon>
        <taxon>Hypocreales</taxon>
        <taxon>Clavicipitaceae</taxon>
        <taxon>Conoideocrella</taxon>
    </lineage>
</organism>
<dbReference type="Proteomes" id="UP001251528">
    <property type="component" value="Unassembled WGS sequence"/>
</dbReference>
<keyword evidence="2" id="KW-1185">Reference proteome</keyword>
<dbReference type="EMBL" id="JASWJB010000030">
    <property type="protein sequence ID" value="KAK2608919.1"/>
    <property type="molecule type" value="Genomic_DNA"/>
</dbReference>
<evidence type="ECO:0000313" key="1">
    <source>
        <dbReference type="EMBL" id="KAK2608919.1"/>
    </source>
</evidence>
<evidence type="ECO:0000313" key="2">
    <source>
        <dbReference type="Proteomes" id="UP001251528"/>
    </source>
</evidence>
<reference evidence="1" key="1">
    <citation type="submission" date="2023-06" db="EMBL/GenBank/DDBJ databases">
        <title>Conoideocrella luteorostrata (Hypocreales: Clavicipitaceae), a potential biocontrol fungus for elongate hemlock scale in United States Christmas tree production areas.</title>
        <authorList>
            <person name="Barrett H."/>
            <person name="Lovett B."/>
            <person name="Macias A.M."/>
            <person name="Stajich J.E."/>
            <person name="Kasson M.T."/>
        </authorList>
    </citation>
    <scope>NUCLEOTIDE SEQUENCE</scope>
    <source>
        <strain evidence="1">ARSEF 14590</strain>
    </source>
</reference>
<name>A0AAJ0CXK3_9HYPO</name>
<comment type="caution">
    <text evidence="1">The sequence shown here is derived from an EMBL/GenBank/DDBJ whole genome shotgun (WGS) entry which is preliminary data.</text>
</comment>
<accession>A0AAJ0CXK3</accession>